<gene>
    <name evidence="19" type="primary">soxA</name>
    <name evidence="19" type="ORF">WB794_03245</name>
</gene>
<dbReference type="InterPro" id="IPR009056">
    <property type="entry name" value="Cyt_c-like_dom"/>
</dbReference>
<dbReference type="SUPFAM" id="SSF46626">
    <property type="entry name" value="Cytochrome c"/>
    <property type="match status" value="2"/>
</dbReference>
<evidence type="ECO:0000256" key="9">
    <source>
        <dbReference type="ARBA" id="ARBA00022982"/>
    </source>
</evidence>
<name>A0AAW9R2R0_9GAMM</name>
<evidence type="ECO:0000256" key="7">
    <source>
        <dbReference type="ARBA" id="ARBA00022729"/>
    </source>
</evidence>
<feature type="binding site" description="covalent" evidence="16">
    <location>
        <position position="188"/>
    </location>
    <ligand>
        <name>heme c</name>
        <dbReference type="ChEBI" id="CHEBI:61717"/>
        <label>2</label>
    </ligand>
</feature>
<reference evidence="19 20" key="1">
    <citation type="journal article" date="2016" name="Antonie Van Leeuwenhoek">
        <title>Denitratimonas tolerans gen. nov., sp. nov., a denitrifying bacterium isolated from a bioreactor for tannery wastewater treatment.</title>
        <authorList>
            <person name="Han S.I."/>
            <person name="Kim J.O."/>
            <person name="Lee Y.R."/>
            <person name="Ekpeghere K.I."/>
            <person name="Koh S.C."/>
            <person name="Whang K.S."/>
        </authorList>
    </citation>
    <scope>NUCLEOTIDE SEQUENCE [LARGE SCALE GENOMIC DNA]</scope>
    <source>
        <strain evidence="19 20">KACC 17565</strain>
    </source>
</reference>
<evidence type="ECO:0000256" key="13">
    <source>
        <dbReference type="ARBA" id="ARBA00048423"/>
    </source>
</evidence>
<evidence type="ECO:0000256" key="15">
    <source>
        <dbReference type="PIRSR" id="PIRSR038455-1"/>
    </source>
</evidence>
<feature type="binding site" description="axial binding residue" evidence="17">
    <location>
        <position position="237"/>
    </location>
    <ligand>
        <name>heme c</name>
        <dbReference type="ChEBI" id="CHEBI:61717"/>
        <label>2</label>
    </ligand>
    <ligandPart>
        <name>Fe</name>
        <dbReference type="ChEBI" id="CHEBI:18248"/>
    </ligandPart>
</feature>
<keyword evidence="8 14" id="KW-0574">Periplasm</keyword>
<comment type="catalytic activity">
    <reaction evidence="13 14">
        <text>S-sulfanyl-L-cysteinyl-[SoxY protein] + thiosulfate + 2 Fe(III)-[cytochrome c] = S-(2-sulfodisulfanyl)-L-cysteinyl-[SoxY protein] + 2 Fe(II)-[cytochrome c] + 2 H(+)</text>
        <dbReference type="Rhea" id="RHEA:51224"/>
        <dbReference type="Rhea" id="RHEA-COMP:10350"/>
        <dbReference type="Rhea" id="RHEA-COMP:14399"/>
        <dbReference type="Rhea" id="RHEA-COMP:14689"/>
        <dbReference type="Rhea" id="RHEA-COMP:14690"/>
        <dbReference type="ChEBI" id="CHEBI:15378"/>
        <dbReference type="ChEBI" id="CHEBI:29033"/>
        <dbReference type="ChEBI" id="CHEBI:29034"/>
        <dbReference type="ChEBI" id="CHEBI:33542"/>
        <dbReference type="ChEBI" id="CHEBI:61963"/>
        <dbReference type="ChEBI" id="CHEBI:140664"/>
        <dbReference type="EC" id="2.8.5.2"/>
    </reaction>
</comment>
<evidence type="ECO:0000256" key="4">
    <source>
        <dbReference type="ARBA" id="ARBA00022617"/>
    </source>
</evidence>
<keyword evidence="10 14" id="KW-0408">Iron</keyword>
<feature type="domain" description="Cytochrome c" evidence="18">
    <location>
        <begin position="58"/>
        <end position="154"/>
    </location>
</feature>
<dbReference type="NCBIfam" id="TIGR04484">
    <property type="entry name" value="thiosulf_SoxA"/>
    <property type="match status" value="1"/>
</dbReference>
<keyword evidence="6 14" id="KW-0479">Metal-binding</keyword>
<comment type="catalytic activity">
    <reaction evidence="12 14">
        <text>L-cysteinyl-[SoxY protein] + thiosulfate + 2 Fe(III)-[cytochrome c] = S-sulfosulfanyl-L-cysteinyl-[SoxY protein] + 2 Fe(II)-[cytochrome c] + 2 H(+)</text>
        <dbReference type="Rhea" id="RHEA:56720"/>
        <dbReference type="Rhea" id="RHEA-COMP:10350"/>
        <dbReference type="Rhea" id="RHEA-COMP:14328"/>
        <dbReference type="Rhea" id="RHEA-COMP:14399"/>
        <dbReference type="Rhea" id="RHEA-COMP:14691"/>
        <dbReference type="ChEBI" id="CHEBI:15378"/>
        <dbReference type="ChEBI" id="CHEBI:29033"/>
        <dbReference type="ChEBI" id="CHEBI:29034"/>
        <dbReference type="ChEBI" id="CHEBI:29950"/>
        <dbReference type="ChEBI" id="CHEBI:33542"/>
        <dbReference type="ChEBI" id="CHEBI:139321"/>
        <dbReference type="EC" id="2.8.5.2"/>
    </reaction>
</comment>
<evidence type="ECO:0000256" key="10">
    <source>
        <dbReference type="ARBA" id="ARBA00023004"/>
    </source>
</evidence>
<organism evidence="19 20">
    <name type="scientific">Denitratimonas tolerans</name>
    <dbReference type="NCBI Taxonomy" id="1338420"/>
    <lineage>
        <taxon>Bacteria</taxon>
        <taxon>Pseudomonadati</taxon>
        <taxon>Pseudomonadota</taxon>
        <taxon>Gammaproteobacteria</taxon>
        <taxon>Lysobacterales</taxon>
        <taxon>Lysobacteraceae</taxon>
        <taxon>Denitratimonas</taxon>
    </lineage>
</organism>
<evidence type="ECO:0000256" key="12">
    <source>
        <dbReference type="ARBA" id="ARBA00048077"/>
    </source>
</evidence>
<proteinExistence type="inferred from homology"/>
<sequence length="276" mass="30424">MKCKDFGGPLLRGGAWSFLALGLAVCFGPTRAGEPDDPLAEYREMFGDDNPAELWEVRGESLWQAARAEGKSLADTCDLGLGVGKTRAAYVKLPRYFEDTGRVQDLESRLLTCMTRLGADGDALVKQRFGDGDKKSDLEGLVAYLVEQSRGETIDVSLDHPEERKAYELGKAAFFYRAGTHDFSCSTCHDAPGKRIRLQELPHLATPQGAREAYTTWPAYRVSQGEFRTVEWRIGDCFRQQRLPELVYGSPVAVGLTLFLAHTANGGQMAAPGLKR</sequence>
<evidence type="ECO:0000313" key="19">
    <source>
        <dbReference type="EMBL" id="MEJ1248692.1"/>
    </source>
</evidence>
<evidence type="ECO:0000256" key="5">
    <source>
        <dbReference type="ARBA" id="ARBA00022679"/>
    </source>
</evidence>
<dbReference type="Gene3D" id="1.10.760.10">
    <property type="entry name" value="Cytochrome c-like domain"/>
    <property type="match status" value="2"/>
</dbReference>
<comment type="subcellular location">
    <subcellularLocation>
        <location evidence="1 14">Periplasm</location>
    </subcellularLocation>
</comment>
<dbReference type="GO" id="GO:0016740">
    <property type="term" value="F:transferase activity"/>
    <property type="evidence" value="ECO:0007669"/>
    <property type="project" value="UniProtKB-KW"/>
</dbReference>
<dbReference type="GO" id="GO:0046872">
    <property type="term" value="F:metal ion binding"/>
    <property type="evidence" value="ECO:0007669"/>
    <property type="project" value="UniProtKB-KW"/>
</dbReference>
<evidence type="ECO:0000256" key="16">
    <source>
        <dbReference type="PIRSR" id="PIRSR038455-2"/>
    </source>
</evidence>
<keyword evidence="5 14" id="KW-0808">Transferase</keyword>
<dbReference type="AlphaFoldDB" id="A0AAW9R2R0"/>
<dbReference type="GO" id="GO:0009055">
    <property type="term" value="F:electron transfer activity"/>
    <property type="evidence" value="ECO:0007669"/>
    <property type="project" value="InterPro"/>
</dbReference>
<evidence type="ECO:0000256" key="8">
    <source>
        <dbReference type="ARBA" id="ARBA00022764"/>
    </source>
</evidence>
<dbReference type="GO" id="GO:0042597">
    <property type="term" value="C:periplasmic space"/>
    <property type="evidence" value="ECO:0007669"/>
    <property type="project" value="UniProtKB-SubCell"/>
</dbReference>
<dbReference type="InterPro" id="IPR036909">
    <property type="entry name" value="Cyt_c-like_dom_sf"/>
</dbReference>
<keyword evidence="3 14" id="KW-0813">Transport</keyword>
<keyword evidence="7" id="KW-0732">Signal</keyword>
<evidence type="ECO:0000313" key="20">
    <source>
        <dbReference type="Proteomes" id="UP001364472"/>
    </source>
</evidence>
<dbReference type="GO" id="GO:0019417">
    <property type="term" value="P:sulfur oxidation"/>
    <property type="evidence" value="ECO:0007669"/>
    <property type="project" value="InterPro"/>
</dbReference>
<evidence type="ECO:0000256" key="1">
    <source>
        <dbReference type="ARBA" id="ARBA00004418"/>
    </source>
</evidence>
<feature type="binding site" description="axial binding residue" evidence="17">
    <location>
        <position position="113"/>
    </location>
    <ligand>
        <name>heme c</name>
        <dbReference type="ChEBI" id="CHEBI:61717"/>
        <label>1</label>
    </ligand>
    <ligandPart>
        <name>Fe</name>
        <dbReference type="ChEBI" id="CHEBI:18248"/>
    </ligandPart>
</feature>
<feature type="binding site" description="axial binding residue" evidence="17">
    <location>
        <position position="189"/>
    </location>
    <ligand>
        <name>heme c</name>
        <dbReference type="ChEBI" id="CHEBI:61717"/>
        <label>2</label>
    </ligand>
    <ligandPart>
        <name>Fe</name>
        <dbReference type="ChEBI" id="CHEBI:18248"/>
    </ligandPart>
</feature>
<keyword evidence="4 14" id="KW-0349">Heme</keyword>
<comment type="cofactor">
    <cofactor evidence="16">
        <name>heme</name>
        <dbReference type="ChEBI" id="CHEBI:30413"/>
    </cofactor>
    <text evidence="16">Binds 2 heme groups per subunit.</text>
</comment>
<dbReference type="GO" id="GO:0070069">
    <property type="term" value="C:cytochrome complex"/>
    <property type="evidence" value="ECO:0007669"/>
    <property type="project" value="InterPro"/>
</dbReference>
<evidence type="ECO:0000256" key="17">
    <source>
        <dbReference type="PIRSR" id="PIRSR038455-3"/>
    </source>
</evidence>
<evidence type="ECO:0000256" key="14">
    <source>
        <dbReference type="PIRNR" id="PIRNR038455"/>
    </source>
</evidence>
<feature type="binding site" evidence="16">
    <location>
        <position position="233"/>
    </location>
    <ligand>
        <name>substrate</name>
    </ligand>
</feature>
<dbReference type="Pfam" id="PF21342">
    <property type="entry name" value="SoxA-TsdA_cyt-c"/>
    <property type="match status" value="1"/>
</dbReference>
<evidence type="ECO:0000256" key="6">
    <source>
        <dbReference type="ARBA" id="ARBA00022723"/>
    </source>
</evidence>
<dbReference type="Proteomes" id="UP001364472">
    <property type="component" value="Unassembled WGS sequence"/>
</dbReference>
<protein>
    <recommendedName>
        <fullName evidence="14">SoxAX cytochrome complex subunit A</fullName>
        <ecNumber evidence="14">2.8.5.2</ecNumber>
    </recommendedName>
    <alternativeName>
        <fullName evidence="14">Protein SoxA</fullName>
    </alternativeName>
    <alternativeName>
        <fullName evidence="14">Sulfur oxidizing protein A</fullName>
    </alternativeName>
    <alternativeName>
        <fullName evidence="14">Thiosulfate-oxidizing multienzyme system protein SoxA</fullName>
    </alternativeName>
</protein>
<comment type="subunit">
    <text evidence="2 14">Heterodimer of SoxA and SoxX.</text>
</comment>
<feature type="binding site" description="covalent" evidence="16">
    <location>
        <position position="185"/>
    </location>
    <ligand>
        <name>heme c</name>
        <dbReference type="ChEBI" id="CHEBI:61717"/>
        <label>2</label>
    </ligand>
</feature>
<keyword evidence="9 14" id="KW-0249">Electron transport</keyword>
<dbReference type="InterPro" id="IPR025710">
    <property type="entry name" value="SoxA"/>
</dbReference>
<dbReference type="RefSeq" id="WP_337334408.1">
    <property type="nucleotide sequence ID" value="NZ_JBBDHC010000003.1"/>
</dbReference>
<evidence type="ECO:0000256" key="2">
    <source>
        <dbReference type="ARBA" id="ARBA00011530"/>
    </source>
</evidence>
<evidence type="ECO:0000259" key="18">
    <source>
        <dbReference type="Pfam" id="PF21342"/>
    </source>
</evidence>
<comment type="caution">
    <text evidence="19">The sequence shown here is derived from an EMBL/GenBank/DDBJ whole genome shotgun (WGS) entry which is preliminary data.</text>
</comment>
<evidence type="ECO:0000256" key="3">
    <source>
        <dbReference type="ARBA" id="ARBA00022448"/>
    </source>
</evidence>
<comment type="similarity">
    <text evidence="11 14">Belongs to the SoxA family.</text>
</comment>
<dbReference type="GO" id="GO:0016669">
    <property type="term" value="F:oxidoreductase activity, acting on a sulfur group of donors, cytochrome as acceptor"/>
    <property type="evidence" value="ECO:0007669"/>
    <property type="project" value="InterPro"/>
</dbReference>
<feature type="active site" description="Cysteine persulfide intermediate" evidence="15">
    <location>
        <position position="237"/>
    </location>
</feature>
<feature type="binding site" description="covalent" evidence="16">
    <location>
        <position position="77"/>
    </location>
    <ligand>
        <name>heme c</name>
        <dbReference type="ChEBI" id="CHEBI:61717"/>
        <label>1</label>
    </ligand>
</feature>
<dbReference type="EMBL" id="JBBDHC010000003">
    <property type="protein sequence ID" value="MEJ1248692.1"/>
    <property type="molecule type" value="Genomic_DNA"/>
</dbReference>
<accession>A0AAW9R2R0</accession>
<dbReference type="PIRSF" id="PIRSF038455">
    <property type="entry name" value="SoxA"/>
    <property type="match status" value="1"/>
</dbReference>
<dbReference type="EC" id="2.8.5.2" evidence="14"/>
<keyword evidence="20" id="KW-1185">Reference proteome</keyword>
<evidence type="ECO:0000256" key="11">
    <source>
        <dbReference type="ARBA" id="ARBA00025746"/>
    </source>
</evidence>
<dbReference type="GO" id="GO:0020037">
    <property type="term" value="F:heme binding"/>
    <property type="evidence" value="ECO:0007669"/>
    <property type="project" value="InterPro"/>
</dbReference>